<keyword evidence="2" id="KW-1185">Reference proteome</keyword>
<evidence type="ECO:0000313" key="1">
    <source>
        <dbReference type="EMBL" id="KAJ8643725.1"/>
    </source>
</evidence>
<dbReference type="EMBL" id="CM056810">
    <property type="protein sequence ID" value="KAJ8643725.1"/>
    <property type="molecule type" value="Genomic_DNA"/>
</dbReference>
<proteinExistence type="predicted"/>
<sequence length="236" mass="25872">MSSGVVVTPGNVSVYHGCNLKVIDRRMRVVEVVLRCAICGLGVLAAVLVGIDKQDKVIFSIDKKAKFTDMKALVFLVIANAIAASYSFIQGLRCIVSILRGSVLFNKTLAWAIFSCDQIMAYVMLAAVAAAAQSSVFGQFGQSELQWMKICNMYEKFCTQVGEGIDIFTGGTETSSSVVEWAMSELIRNPRAMEKAQAEVRQVFKGKTKKDGRDTNELSYLKSVLKETLRLHAPVP</sequence>
<evidence type="ECO:0000313" key="2">
    <source>
        <dbReference type="Proteomes" id="UP001234297"/>
    </source>
</evidence>
<protein>
    <submittedName>
        <fullName evidence="1">Uncharacterized protein</fullName>
    </submittedName>
</protein>
<accession>A0ACC2MDM3</accession>
<organism evidence="1 2">
    <name type="scientific">Persea americana</name>
    <name type="common">Avocado</name>
    <dbReference type="NCBI Taxonomy" id="3435"/>
    <lineage>
        <taxon>Eukaryota</taxon>
        <taxon>Viridiplantae</taxon>
        <taxon>Streptophyta</taxon>
        <taxon>Embryophyta</taxon>
        <taxon>Tracheophyta</taxon>
        <taxon>Spermatophyta</taxon>
        <taxon>Magnoliopsida</taxon>
        <taxon>Magnoliidae</taxon>
        <taxon>Laurales</taxon>
        <taxon>Lauraceae</taxon>
        <taxon>Persea</taxon>
    </lineage>
</organism>
<dbReference type="Proteomes" id="UP001234297">
    <property type="component" value="Chromosome 2"/>
</dbReference>
<name>A0ACC2MDM3_PERAE</name>
<reference evidence="1 2" key="1">
    <citation type="journal article" date="2022" name="Hortic Res">
        <title>A haplotype resolved chromosomal level avocado genome allows analysis of novel avocado genes.</title>
        <authorList>
            <person name="Nath O."/>
            <person name="Fletcher S.J."/>
            <person name="Hayward A."/>
            <person name="Shaw L.M."/>
            <person name="Masouleh A.K."/>
            <person name="Furtado A."/>
            <person name="Henry R.J."/>
            <person name="Mitter N."/>
        </authorList>
    </citation>
    <scope>NUCLEOTIDE SEQUENCE [LARGE SCALE GENOMIC DNA]</scope>
    <source>
        <strain evidence="2">cv. Hass</strain>
    </source>
</reference>
<comment type="caution">
    <text evidence="1">The sequence shown here is derived from an EMBL/GenBank/DDBJ whole genome shotgun (WGS) entry which is preliminary data.</text>
</comment>
<gene>
    <name evidence="1" type="ORF">MRB53_005473</name>
</gene>